<comment type="caution">
    <text evidence="9">The sequence shown here is derived from an EMBL/GenBank/DDBJ whole genome shotgun (WGS) entry which is preliminary data.</text>
</comment>
<evidence type="ECO:0000256" key="2">
    <source>
        <dbReference type="ARBA" id="ARBA00010472"/>
    </source>
</evidence>
<evidence type="ECO:0000256" key="6">
    <source>
        <dbReference type="ARBA" id="ARBA00023157"/>
    </source>
</evidence>
<feature type="chain" id="PRO_5046874156" evidence="7">
    <location>
        <begin position="32"/>
        <end position="152"/>
    </location>
</feature>
<dbReference type="RefSeq" id="WP_391935611.1">
    <property type="nucleotide sequence ID" value="NZ_JBIBSM010000010.1"/>
</dbReference>
<evidence type="ECO:0000256" key="1">
    <source>
        <dbReference type="ARBA" id="ARBA00004613"/>
    </source>
</evidence>
<evidence type="ECO:0000313" key="10">
    <source>
        <dbReference type="Proteomes" id="UP001603013"/>
    </source>
</evidence>
<dbReference type="Pfam" id="PF00720">
    <property type="entry name" value="SSI"/>
    <property type="match status" value="1"/>
</dbReference>
<reference evidence="9 10" key="1">
    <citation type="submission" date="2024-10" db="EMBL/GenBank/DDBJ databases">
        <title>The Natural Products Discovery Center: Release of the First 8490 Sequenced Strains for Exploring Actinobacteria Biosynthetic Diversity.</title>
        <authorList>
            <person name="Kalkreuter E."/>
            <person name="Kautsar S.A."/>
            <person name="Yang D."/>
            <person name="Bader C.D."/>
            <person name="Teijaro C.N."/>
            <person name="Fluegel L."/>
            <person name="Davis C.M."/>
            <person name="Simpson J.R."/>
            <person name="Lauterbach L."/>
            <person name="Steele A.D."/>
            <person name="Gui C."/>
            <person name="Meng S."/>
            <person name="Li G."/>
            <person name="Viehrig K."/>
            <person name="Ye F."/>
            <person name="Su P."/>
            <person name="Kiefer A.F."/>
            <person name="Nichols A."/>
            <person name="Cepeda A.J."/>
            <person name="Yan W."/>
            <person name="Fan B."/>
            <person name="Jiang Y."/>
            <person name="Adhikari A."/>
            <person name="Zheng C.-J."/>
            <person name="Schuster L."/>
            <person name="Cowan T.M."/>
            <person name="Smanski M.J."/>
            <person name="Chevrette M.G."/>
            <person name="De Carvalho L.P.S."/>
            <person name="Shen B."/>
        </authorList>
    </citation>
    <scope>NUCLEOTIDE SEQUENCE [LARGE SCALE GENOMIC DNA]</scope>
    <source>
        <strain evidence="9 10">NPDC015755</strain>
    </source>
</reference>
<keyword evidence="6" id="KW-1015">Disulfide bond</keyword>
<evidence type="ECO:0000256" key="4">
    <source>
        <dbReference type="ARBA" id="ARBA00022690"/>
    </source>
</evidence>
<comment type="similarity">
    <text evidence="2">Belongs to the protease inhibitor I16 (SSI) family.</text>
</comment>
<evidence type="ECO:0000259" key="8">
    <source>
        <dbReference type="Pfam" id="PF00720"/>
    </source>
</evidence>
<gene>
    <name evidence="9" type="ORF">ACF05T_20615</name>
</gene>
<organism evidence="9 10">
    <name type="scientific">Streptomyces lateritius</name>
    <dbReference type="NCBI Taxonomy" id="67313"/>
    <lineage>
        <taxon>Bacteria</taxon>
        <taxon>Bacillati</taxon>
        <taxon>Actinomycetota</taxon>
        <taxon>Actinomycetes</taxon>
        <taxon>Kitasatosporales</taxon>
        <taxon>Streptomycetaceae</taxon>
        <taxon>Streptomyces</taxon>
    </lineage>
</organism>
<feature type="domain" description="Subtilisin inhibitor" evidence="8">
    <location>
        <begin position="46"/>
        <end position="126"/>
    </location>
</feature>
<dbReference type="InterPro" id="IPR023549">
    <property type="entry name" value="Subtilisin_inhibitor"/>
</dbReference>
<name>A0ABW6YFS3_9ACTN</name>
<dbReference type="SUPFAM" id="SSF55399">
    <property type="entry name" value="Subtilisin inhibitor"/>
    <property type="match status" value="1"/>
</dbReference>
<keyword evidence="4" id="KW-0646">Protease inhibitor</keyword>
<accession>A0ABW6YFS3</accession>
<protein>
    <submittedName>
        <fullName evidence="9">SSI family serine proteinase inhibitor</fullName>
    </submittedName>
</protein>
<evidence type="ECO:0000313" key="9">
    <source>
        <dbReference type="EMBL" id="MFF8278484.1"/>
    </source>
</evidence>
<keyword evidence="10" id="KW-1185">Reference proteome</keyword>
<comment type="subcellular location">
    <subcellularLocation>
        <location evidence="1">Secreted</location>
    </subcellularLocation>
</comment>
<sequence length="152" mass="15806">MFCRRPARATALTTALVTALSAAVLCGTATAAPPVPGDRTDRGDRLTVVVSESGDPARDGTYELYCHPADGDHPEARAACERLDALTVWGGPGPFAPVPEDALCTMQHGGPAVAHVEGTWAGRPVNADFARENGCEIGRWDALVPFLPAADG</sequence>
<keyword evidence="7" id="KW-0732">Signal</keyword>
<dbReference type="PROSITE" id="PS00999">
    <property type="entry name" value="SSI"/>
    <property type="match status" value="1"/>
</dbReference>
<evidence type="ECO:0000256" key="3">
    <source>
        <dbReference type="ARBA" id="ARBA00022525"/>
    </source>
</evidence>
<dbReference type="InterPro" id="IPR036819">
    <property type="entry name" value="Subtilisin_inhibitor-like_sf"/>
</dbReference>
<dbReference type="EMBL" id="JBIBSM010000010">
    <property type="protein sequence ID" value="MFF8278484.1"/>
    <property type="molecule type" value="Genomic_DNA"/>
</dbReference>
<proteinExistence type="inferred from homology"/>
<feature type="signal peptide" evidence="7">
    <location>
        <begin position="1"/>
        <end position="31"/>
    </location>
</feature>
<keyword evidence="5" id="KW-0722">Serine protease inhibitor</keyword>
<evidence type="ECO:0000256" key="5">
    <source>
        <dbReference type="ARBA" id="ARBA00022900"/>
    </source>
</evidence>
<dbReference type="InterPro" id="IPR020054">
    <property type="entry name" value="Prot_inh_SSI_I16_CS"/>
</dbReference>
<dbReference type="Proteomes" id="UP001603013">
    <property type="component" value="Unassembled WGS sequence"/>
</dbReference>
<keyword evidence="3" id="KW-0964">Secreted</keyword>
<evidence type="ECO:0000256" key="7">
    <source>
        <dbReference type="SAM" id="SignalP"/>
    </source>
</evidence>
<dbReference type="Gene3D" id="3.30.350.10">
    <property type="entry name" value="Subtilisin inhibitor-like"/>
    <property type="match status" value="1"/>
</dbReference>